<evidence type="ECO:0000256" key="2">
    <source>
        <dbReference type="SAM" id="Coils"/>
    </source>
</evidence>
<feature type="domain" description="YknX-like C-terminal permuted SH3-like" evidence="6">
    <location>
        <begin position="273"/>
        <end position="345"/>
    </location>
</feature>
<dbReference type="PANTHER" id="PTHR30469">
    <property type="entry name" value="MULTIDRUG RESISTANCE PROTEIN MDTA"/>
    <property type="match status" value="1"/>
</dbReference>
<dbReference type="Pfam" id="PF25917">
    <property type="entry name" value="BSH_RND"/>
    <property type="match status" value="1"/>
</dbReference>
<dbReference type="InterPro" id="IPR006143">
    <property type="entry name" value="RND_pump_MFP"/>
</dbReference>
<dbReference type="AlphaFoldDB" id="A0A511QKT8"/>
<dbReference type="InterPro" id="IPR058625">
    <property type="entry name" value="MdtA-like_BSH"/>
</dbReference>
<dbReference type="Gene3D" id="2.40.50.100">
    <property type="match status" value="1"/>
</dbReference>
<comment type="similarity">
    <text evidence="1">Belongs to the membrane fusion protein (MFP) (TC 8.A.1) family.</text>
</comment>
<feature type="signal peptide" evidence="3">
    <location>
        <begin position="1"/>
        <end position="23"/>
    </location>
</feature>
<keyword evidence="2" id="KW-0175">Coiled coil</keyword>
<dbReference type="Gene3D" id="2.40.420.20">
    <property type="match status" value="1"/>
</dbReference>
<reference evidence="7 8" key="1">
    <citation type="submission" date="2019-07" db="EMBL/GenBank/DDBJ databases">
        <title>Whole genome shotgun sequence of Vibrio superstes NBRC 103154.</title>
        <authorList>
            <person name="Hosoyama A."/>
            <person name="Uohara A."/>
            <person name="Ohji S."/>
            <person name="Ichikawa N."/>
        </authorList>
    </citation>
    <scope>NUCLEOTIDE SEQUENCE [LARGE SCALE GENOMIC DNA]</scope>
    <source>
        <strain evidence="7 8">NBRC 103154</strain>
    </source>
</reference>
<dbReference type="Pfam" id="PF25989">
    <property type="entry name" value="YknX_C"/>
    <property type="match status" value="1"/>
</dbReference>
<evidence type="ECO:0000259" key="4">
    <source>
        <dbReference type="Pfam" id="PF25917"/>
    </source>
</evidence>
<protein>
    <submittedName>
        <fullName evidence="7">MexH family multidrug efflux RND transporter periplasmic adaptor subunit</fullName>
    </submittedName>
</protein>
<dbReference type="Proteomes" id="UP000321113">
    <property type="component" value="Unassembled WGS sequence"/>
</dbReference>
<evidence type="ECO:0000259" key="6">
    <source>
        <dbReference type="Pfam" id="PF25989"/>
    </source>
</evidence>
<organism evidence="7 8">
    <name type="scientific">Vibrio superstes NBRC 103154</name>
    <dbReference type="NCBI Taxonomy" id="1219062"/>
    <lineage>
        <taxon>Bacteria</taxon>
        <taxon>Pseudomonadati</taxon>
        <taxon>Pseudomonadota</taxon>
        <taxon>Gammaproteobacteria</taxon>
        <taxon>Vibrionales</taxon>
        <taxon>Vibrionaceae</taxon>
        <taxon>Vibrio</taxon>
    </lineage>
</organism>
<dbReference type="SUPFAM" id="SSF111369">
    <property type="entry name" value="HlyD-like secretion proteins"/>
    <property type="match status" value="1"/>
</dbReference>
<feature type="chain" id="PRO_5022216811" evidence="3">
    <location>
        <begin position="24"/>
        <end position="358"/>
    </location>
</feature>
<proteinExistence type="inferred from homology"/>
<dbReference type="PANTHER" id="PTHR30469:SF11">
    <property type="entry name" value="BLL4320 PROTEIN"/>
    <property type="match status" value="1"/>
</dbReference>
<dbReference type="GO" id="GO:1990281">
    <property type="term" value="C:efflux pump complex"/>
    <property type="evidence" value="ECO:0007669"/>
    <property type="project" value="TreeGrafter"/>
</dbReference>
<sequence length="358" mass="39212">MKKYALIAVILSIAGFSAFSLHTTEKEAPKVSSALTVDTTFAGQDTLERSVHMLGNTFAHQSVDIKPEEKGKVSKVLVKSGEEVKKGQLLFLLDDRHQRAVVQREAASLKELQRQHSNLLRLLPNGAVPQGDVDAALANVEMQKAELDLARATLQDKRVTAPFSGTLGLVDITIGQNVESESVLTTLDDSSHLRLNVALPAKYLRQLKVGQTTNLSSIEGAKSVKATLTSLDSRVNSQTQNIQVQFRIDNDEADLTPGSLVLGELPLPTQAEVTVPLQSVVYRGHERFVYVVQDSKVEKRHVEKRTVTLGERTGEKVQVLEGLQVGEEIVYRGTVKLRENAEVEVIETVDTHLPSGDV</sequence>
<evidence type="ECO:0000313" key="7">
    <source>
        <dbReference type="EMBL" id="GEM77901.1"/>
    </source>
</evidence>
<dbReference type="Pfam" id="PF25954">
    <property type="entry name" value="Beta-barrel_RND_2"/>
    <property type="match status" value="1"/>
</dbReference>
<dbReference type="OrthoDB" id="5730196at2"/>
<evidence type="ECO:0000256" key="1">
    <source>
        <dbReference type="ARBA" id="ARBA00009477"/>
    </source>
</evidence>
<feature type="domain" description="CusB-like beta-barrel" evidence="5">
    <location>
        <begin position="195"/>
        <end position="261"/>
    </location>
</feature>
<dbReference type="NCBIfam" id="TIGR01730">
    <property type="entry name" value="RND_mfp"/>
    <property type="match status" value="1"/>
</dbReference>
<dbReference type="GO" id="GO:0015562">
    <property type="term" value="F:efflux transmembrane transporter activity"/>
    <property type="evidence" value="ECO:0007669"/>
    <property type="project" value="TreeGrafter"/>
</dbReference>
<dbReference type="InterPro" id="IPR058792">
    <property type="entry name" value="Beta-barrel_RND_2"/>
</dbReference>
<dbReference type="EMBL" id="BJXK01000001">
    <property type="protein sequence ID" value="GEM77901.1"/>
    <property type="molecule type" value="Genomic_DNA"/>
</dbReference>
<comment type="caution">
    <text evidence="7">The sequence shown here is derived from an EMBL/GenBank/DDBJ whole genome shotgun (WGS) entry which is preliminary data.</text>
</comment>
<accession>A0A511QKT8</accession>
<evidence type="ECO:0000313" key="8">
    <source>
        <dbReference type="Proteomes" id="UP000321113"/>
    </source>
</evidence>
<evidence type="ECO:0000256" key="3">
    <source>
        <dbReference type="SAM" id="SignalP"/>
    </source>
</evidence>
<dbReference type="InterPro" id="IPR058637">
    <property type="entry name" value="YknX-like_C"/>
</dbReference>
<feature type="domain" description="Multidrug resistance protein MdtA-like barrel-sandwich hybrid" evidence="4">
    <location>
        <begin position="62"/>
        <end position="181"/>
    </location>
</feature>
<dbReference type="Gene3D" id="1.10.287.470">
    <property type="entry name" value="Helix hairpin bin"/>
    <property type="match status" value="1"/>
</dbReference>
<keyword evidence="3" id="KW-0732">Signal</keyword>
<name>A0A511QKT8_9VIBR</name>
<feature type="coiled-coil region" evidence="2">
    <location>
        <begin position="102"/>
        <end position="157"/>
    </location>
</feature>
<dbReference type="Gene3D" id="2.40.30.170">
    <property type="match status" value="1"/>
</dbReference>
<evidence type="ECO:0000259" key="5">
    <source>
        <dbReference type="Pfam" id="PF25954"/>
    </source>
</evidence>
<keyword evidence="8" id="KW-1185">Reference proteome</keyword>
<dbReference type="RefSeq" id="WP_119008912.1">
    <property type="nucleotide sequence ID" value="NZ_BJXK01000001.1"/>
</dbReference>
<gene>
    <name evidence="7" type="ORF">VSU01S_01460</name>
</gene>